<evidence type="ECO:0000259" key="11">
    <source>
        <dbReference type="PROSITE" id="PS50003"/>
    </source>
</evidence>
<sequence length="806" mass="90454">MEVNNILLASANRGENEAGLRAMFDLCRFGINNDLVEQLADFRNKRDLGSTQEDVGLPLSDREQAMAWALATFFRQVGIPKTLLTVVKNHQFNLQHFYIPTYCSECSGLIWGVGYQGFLCQSCDLTVHKQCVEEMVEVCGGKKRGAGKRASAFIPVLNPRKPGSIANQLTDFLGQGVQPDARSPPHTVQDGGYASTQPVRKEDDPELAHILHIIAGISTEHSVRSIINRYEMASPTGPGPGQGDDTKNSRDRKGSADLSRSESLKGKGEKGDRPARRAKSDVDKDEMFRAINQSGSSSASSLSNRSAESPSTSSEYVNDSVAKTEDDSDFEVEELPSLKQVLGEEVLKKLKPKEKKRQEVINELFHTERAHLRNLKVLDRLFYRQMLSEGGGVIKVLAQALFPNIDEIISLHASMNKQMKERRPPNGPVEDVGDILLSRFDNEDGETFRKACAEYCRNQAYALEELKKQKRKEQRLSLLLYEAEASPLCRKLELKDIVPCQMQRLTKYPMLIENLMKYTSTTSQEYPRLERALERSKHILAYVNQAIRECENYHKLRDMQKRLDCRAIDSSTDPNLTGFKALDLTKHKLVYDGPLVWRLRSHRQIELQVLLLEDILVLLQRVDDKLVLKCQSTNTQTSGTEYKYTHSPVLKLQNLLARNVATDKRAFFVINTSDTGPQIYEFAAPSADARKMWCKHINEKAEEIKKIEKHIGRRPQMLPTDEVTVRNRVYGSSATPPPSEVQAVEAVPKPSQSVPEEEGIIATPATEYPSVLIQPDQISVSGAVTTQATPVLSPFGECLLCMEGIR</sequence>
<dbReference type="GO" id="GO:0046872">
    <property type="term" value="F:metal ion binding"/>
    <property type="evidence" value="ECO:0007669"/>
    <property type="project" value="UniProtKB-KW"/>
</dbReference>
<dbReference type="SUPFAM" id="SSF50729">
    <property type="entry name" value="PH domain-like"/>
    <property type="match status" value="1"/>
</dbReference>
<keyword evidence="7" id="KW-0862">Zinc</keyword>
<dbReference type="GO" id="GO:0001664">
    <property type="term" value="F:G protein-coupled receptor binding"/>
    <property type="evidence" value="ECO:0007669"/>
    <property type="project" value="TreeGrafter"/>
</dbReference>
<dbReference type="SUPFAM" id="SSF57889">
    <property type="entry name" value="Cysteine-rich domain"/>
    <property type="match status" value="1"/>
</dbReference>
<keyword evidence="8" id="KW-0460">Magnesium</keyword>
<feature type="domain" description="Phorbol-ester/DAG-type" evidence="13">
    <location>
        <begin position="89"/>
        <end position="139"/>
    </location>
</feature>
<evidence type="ECO:0000313" key="15">
    <source>
        <dbReference type="Proteomes" id="UP000245119"/>
    </source>
</evidence>
<dbReference type="GO" id="GO:0005737">
    <property type="term" value="C:cytoplasm"/>
    <property type="evidence" value="ECO:0007669"/>
    <property type="project" value="UniProtKB-SubCell"/>
</dbReference>
<evidence type="ECO:0000256" key="5">
    <source>
        <dbReference type="ARBA" id="ARBA00022658"/>
    </source>
</evidence>
<dbReference type="SMART" id="SM00109">
    <property type="entry name" value="C1"/>
    <property type="match status" value="1"/>
</dbReference>
<dbReference type="SMART" id="SM00325">
    <property type="entry name" value="RhoGEF"/>
    <property type="match status" value="1"/>
</dbReference>
<protein>
    <recommendedName>
        <fullName evidence="16">DH domain-containing protein</fullName>
    </recommendedName>
</protein>
<keyword evidence="6" id="KW-0479">Metal-binding</keyword>
<keyword evidence="4" id="KW-0597">Phosphoprotein</keyword>
<organism evidence="14 15">
    <name type="scientific">Pomacea canaliculata</name>
    <name type="common">Golden apple snail</name>
    <dbReference type="NCBI Taxonomy" id="400727"/>
    <lineage>
        <taxon>Eukaryota</taxon>
        <taxon>Metazoa</taxon>
        <taxon>Spiralia</taxon>
        <taxon>Lophotrochozoa</taxon>
        <taxon>Mollusca</taxon>
        <taxon>Gastropoda</taxon>
        <taxon>Caenogastropoda</taxon>
        <taxon>Architaenioglossa</taxon>
        <taxon>Ampullarioidea</taxon>
        <taxon>Ampullariidae</taxon>
        <taxon>Pomacea</taxon>
    </lineage>
</organism>
<dbReference type="InterPro" id="IPR020454">
    <property type="entry name" value="DAG/PE-bd"/>
</dbReference>
<dbReference type="InterPro" id="IPR000219">
    <property type="entry name" value="DH_dom"/>
</dbReference>
<proteinExistence type="predicted"/>
<dbReference type="STRING" id="400727.A0A2T7P168"/>
<dbReference type="InterPro" id="IPR035899">
    <property type="entry name" value="DBL_dom_sf"/>
</dbReference>
<evidence type="ECO:0000256" key="4">
    <source>
        <dbReference type="ARBA" id="ARBA00022553"/>
    </source>
</evidence>
<dbReference type="PROSITE" id="PS50081">
    <property type="entry name" value="ZF_DAG_PE_2"/>
    <property type="match status" value="1"/>
</dbReference>
<dbReference type="GO" id="GO:0007186">
    <property type="term" value="P:G protein-coupled receptor signaling pathway"/>
    <property type="evidence" value="ECO:0007669"/>
    <property type="project" value="TreeGrafter"/>
</dbReference>
<evidence type="ECO:0000256" key="9">
    <source>
        <dbReference type="ARBA" id="ARBA00023054"/>
    </source>
</evidence>
<evidence type="ECO:0000256" key="3">
    <source>
        <dbReference type="ARBA" id="ARBA00022490"/>
    </source>
</evidence>
<dbReference type="Gene3D" id="2.30.29.30">
    <property type="entry name" value="Pleckstrin-homology domain (PH domain)/Phosphotyrosine-binding domain (PTB)"/>
    <property type="match status" value="1"/>
</dbReference>
<dbReference type="Pfam" id="PF17838">
    <property type="entry name" value="PH_16"/>
    <property type="match status" value="1"/>
</dbReference>
<evidence type="ECO:0000256" key="6">
    <source>
        <dbReference type="ARBA" id="ARBA00022723"/>
    </source>
</evidence>
<dbReference type="AlphaFoldDB" id="A0A2T7P168"/>
<dbReference type="InterPro" id="IPR046349">
    <property type="entry name" value="C1-like_sf"/>
</dbReference>
<evidence type="ECO:0000256" key="2">
    <source>
        <dbReference type="ARBA" id="ARBA00004496"/>
    </source>
</evidence>
<comment type="cofactor">
    <cofactor evidence="1">
        <name>Mg(2+)</name>
        <dbReference type="ChEBI" id="CHEBI:18420"/>
    </cofactor>
</comment>
<feature type="compositionally biased region" description="Basic and acidic residues" evidence="10">
    <location>
        <begin position="244"/>
        <end position="288"/>
    </location>
</feature>
<feature type="compositionally biased region" description="Low complexity" evidence="10">
    <location>
        <begin position="294"/>
        <end position="311"/>
    </location>
</feature>
<evidence type="ECO:0000256" key="7">
    <source>
        <dbReference type="ARBA" id="ARBA00022833"/>
    </source>
</evidence>
<evidence type="ECO:0008006" key="16">
    <source>
        <dbReference type="Google" id="ProtNLM"/>
    </source>
</evidence>
<dbReference type="PRINTS" id="PR00008">
    <property type="entry name" value="DAGPEDOMAIN"/>
</dbReference>
<keyword evidence="9" id="KW-0175">Coiled coil</keyword>
<dbReference type="PROSITE" id="PS50003">
    <property type="entry name" value="PH_DOMAIN"/>
    <property type="match status" value="1"/>
</dbReference>
<dbReference type="CDD" id="cd20832">
    <property type="entry name" value="C1_ARHGEF-like"/>
    <property type="match status" value="1"/>
</dbReference>
<dbReference type="InterPro" id="IPR001849">
    <property type="entry name" value="PH_domain"/>
</dbReference>
<dbReference type="Proteomes" id="UP000245119">
    <property type="component" value="Linkage Group LG7"/>
</dbReference>
<dbReference type="Gene3D" id="3.30.60.20">
    <property type="match status" value="1"/>
</dbReference>
<dbReference type="SMART" id="SM00233">
    <property type="entry name" value="PH"/>
    <property type="match status" value="1"/>
</dbReference>
<keyword evidence="5" id="KW-0344">Guanine-nucleotide releasing factor</keyword>
<dbReference type="InterPro" id="IPR002219">
    <property type="entry name" value="PKC_DAG/PE"/>
</dbReference>
<gene>
    <name evidence="14" type="ORF">C0Q70_12321</name>
</gene>
<accession>A0A2T7P168</accession>
<dbReference type="EMBL" id="PZQS01000007">
    <property type="protein sequence ID" value="PVD27167.1"/>
    <property type="molecule type" value="Genomic_DNA"/>
</dbReference>
<comment type="subcellular location">
    <subcellularLocation>
        <location evidence="2">Cytoplasm</location>
    </subcellularLocation>
</comment>
<comment type="caution">
    <text evidence="14">The sequence shown here is derived from an EMBL/GenBank/DDBJ whole genome shotgun (WGS) entry which is preliminary data.</text>
</comment>
<evidence type="ECO:0000256" key="10">
    <source>
        <dbReference type="SAM" id="MobiDB-lite"/>
    </source>
</evidence>
<feature type="domain" description="PH" evidence="11">
    <location>
        <begin position="588"/>
        <end position="702"/>
    </location>
</feature>
<dbReference type="InterPro" id="IPR041020">
    <property type="entry name" value="PH_16"/>
</dbReference>
<dbReference type="Pfam" id="PF00621">
    <property type="entry name" value="RhoGEF"/>
    <property type="match status" value="1"/>
</dbReference>
<dbReference type="Pfam" id="PF00130">
    <property type="entry name" value="C1_1"/>
    <property type="match status" value="1"/>
</dbReference>
<name>A0A2T7P168_POMCA</name>
<dbReference type="PANTHER" id="PTHR45872">
    <property type="entry name" value="RHO GUANINE NUCLEOTIDE EXCHANGE FACTOR 2, ISOFORM D"/>
    <property type="match status" value="1"/>
</dbReference>
<feature type="region of interest" description="Disordered" evidence="10">
    <location>
        <begin position="175"/>
        <end position="202"/>
    </location>
</feature>
<evidence type="ECO:0000256" key="1">
    <source>
        <dbReference type="ARBA" id="ARBA00001946"/>
    </source>
</evidence>
<dbReference type="InterPro" id="IPR011993">
    <property type="entry name" value="PH-like_dom_sf"/>
</dbReference>
<keyword evidence="3" id="KW-0963">Cytoplasm</keyword>
<dbReference type="OrthoDB" id="2272012at2759"/>
<evidence type="ECO:0000259" key="12">
    <source>
        <dbReference type="PROSITE" id="PS50010"/>
    </source>
</evidence>
<dbReference type="Gene3D" id="1.20.900.10">
    <property type="entry name" value="Dbl homology (DH) domain"/>
    <property type="match status" value="1"/>
</dbReference>
<evidence type="ECO:0000313" key="14">
    <source>
        <dbReference type="EMBL" id="PVD27167.1"/>
    </source>
</evidence>
<evidence type="ECO:0000259" key="13">
    <source>
        <dbReference type="PROSITE" id="PS50081"/>
    </source>
</evidence>
<dbReference type="CDD" id="cd00160">
    <property type="entry name" value="RhoGEF"/>
    <property type="match status" value="1"/>
</dbReference>
<feature type="domain" description="DH" evidence="12">
    <location>
        <begin position="356"/>
        <end position="546"/>
    </location>
</feature>
<dbReference type="PROSITE" id="PS00479">
    <property type="entry name" value="ZF_DAG_PE_1"/>
    <property type="match status" value="1"/>
</dbReference>
<evidence type="ECO:0000256" key="8">
    <source>
        <dbReference type="ARBA" id="ARBA00022842"/>
    </source>
</evidence>
<dbReference type="PANTHER" id="PTHR45872:SF2">
    <property type="entry name" value="RHO GUANINE NUCLEOTIDE EXCHANGE FACTOR 2, ISOFORM D"/>
    <property type="match status" value="1"/>
</dbReference>
<dbReference type="PROSITE" id="PS50010">
    <property type="entry name" value="DH_2"/>
    <property type="match status" value="1"/>
</dbReference>
<keyword evidence="15" id="KW-1185">Reference proteome</keyword>
<dbReference type="SUPFAM" id="SSF48065">
    <property type="entry name" value="DBL homology domain (DH-domain)"/>
    <property type="match status" value="1"/>
</dbReference>
<reference evidence="14 15" key="1">
    <citation type="submission" date="2018-04" db="EMBL/GenBank/DDBJ databases">
        <title>The genome of golden apple snail Pomacea canaliculata provides insight into stress tolerance and invasive adaptation.</title>
        <authorList>
            <person name="Liu C."/>
            <person name="Liu B."/>
            <person name="Ren Y."/>
            <person name="Zhang Y."/>
            <person name="Wang H."/>
            <person name="Li S."/>
            <person name="Jiang F."/>
            <person name="Yin L."/>
            <person name="Zhang G."/>
            <person name="Qian W."/>
            <person name="Fan W."/>
        </authorList>
    </citation>
    <scope>NUCLEOTIDE SEQUENCE [LARGE SCALE GENOMIC DNA]</scope>
    <source>
        <strain evidence="14">SZHN2017</strain>
        <tissue evidence="14">Muscle</tissue>
    </source>
</reference>
<dbReference type="GO" id="GO:0005085">
    <property type="term" value="F:guanyl-nucleotide exchange factor activity"/>
    <property type="evidence" value="ECO:0007669"/>
    <property type="project" value="UniProtKB-KW"/>
</dbReference>
<feature type="region of interest" description="Disordered" evidence="10">
    <location>
        <begin position="231"/>
        <end position="329"/>
    </location>
</feature>